<dbReference type="Proteomes" id="UP000078560">
    <property type="component" value="Unassembled WGS sequence"/>
</dbReference>
<organism evidence="2 5">
    <name type="scientific">Plasmodium ovale curtisi</name>
    <dbReference type="NCBI Taxonomy" id="864141"/>
    <lineage>
        <taxon>Eukaryota</taxon>
        <taxon>Sar</taxon>
        <taxon>Alveolata</taxon>
        <taxon>Apicomplexa</taxon>
        <taxon>Aconoidasida</taxon>
        <taxon>Haemosporida</taxon>
        <taxon>Plasmodiidae</taxon>
        <taxon>Plasmodium</taxon>
        <taxon>Plasmodium (Plasmodium)</taxon>
    </lineage>
</organism>
<dbReference type="Proteomes" id="UP000078546">
    <property type="component" value="Unassembled WGS sequence"/>
</dbReference>
<sequence>MRNVDRENILIPRQNFLPLFIYFQQKNSSKVYSKLEAERYTQTKTETRAGTKEKTKTESKNKKRNRNSYRYSEVKCNLRISLKRKEGKKKTHLNENKMLSLILTRKCLCVNCLTKFVKLHTYTGDNRNHV</sequence>
<dbReference type="EMBL" id="FLQU01000440">
    <property type="protein sequence ID" value="SBS85662.1"/>
    <property type="molecule type" value="Genomic_DNA"/>
</dbReference>
<feature type="compositionally biased region" description="Basic and acidic residues" evidence="1">
    <location>
        <begin position="42"/>
        <end position="60"/>
    </location>
</feature>
<protein>
    <submittedName>
        <fullName evidence="2">Uncharacterized protein</fullName>
    </submittedName>
</protein>
<evidence type="ECO:0000313" key="4">
    <source>
        <dbReference type="Proteomes" id="UP000078546"/>
    </source>
</evidence>
<evidence type="ECO:0000313" key="2">
    <source>
        <dbReference type="EMBL" id="SBS85662.1"/>
    </source>
</evidence>
<proteinExistence type="predicted"/>
<dbReference type="AlphaFoldDB" id="A0A1A8VYT7"/>
<reference evidence="4 5" key="2">
    <citation type="submission" date="2016-05" db="EMBL/GenBank/DDBJ databases">
        <authorList>
            <person name="Naeem Raeece"/>
        </authorList>
    </citation>
    <scope>NUCLEOTIDE SEQUENCE [LARGE SCALE GENOMIC DNA]</scope>
</reference>
<evidence type="ECO:0000313" key="5">
    <source>
        <dbReference type="Proteomes" id="UP000078560"/>
    </source>
</evidence>
<dbReference type="EMBL" id="FLQV01000549">
    <property type="protein sequence ID" value="SBS95764.1"/>
    <property type="molecule type" value="Genomic_DNA"/>
</dbReference>
<reference evidence="2" key="1">
    <citation type="submission" date="2016-05" db="EMBL/GenBank/DDBJ databases">
        <authorList>
            <person name="Lavstsen T."/>
            <person name="Jespersen J.S."/>
        </authorList>
    </citation>
    <scope>NUCLEOTIDE SEQUENCE [LARGE SCALE GENOMIC DNA]</scope>
</reference>
<accession>A0A1A8VYT7</accession>
<name>A0A1A8VYT7_PLAOA</name>
<feature type="region of interest" description="Disordered" evidence="1">
    <location>
        <begin position="42"/>
        <end position="68"/>
    </location>
</feature>
<gene>
    <name evidence="3" type="ORF">POVCU1_030140</name>
    <name evidence="2" type="ORF">POVCU2_0032690</name>
</gene>
<evidence type="ECO:0000313" key="3">
    <source>
        <dbReference type="EMBL" id="SBS95764.1"/>
    </source>
</evidence>
<evidence type="ECO:0000256" key="1">
    <source>
        <dbReference type="SAM" id="MobiDB-lite"/>
    </source>
</evidence>